<dbReference type="KEGG" id="sri:SELR_26320"/>
<dbReference type="NCBIfam" id="TIGR01409">
    <property type="entry name" value="TAT_signal_seq"/>
    <property type="match status" value="1"/>
</dbReference>
<organism evidence="5 6">
    <name type="scientific">Selenomonas ruminantium subsp. lactilytica (strain NBRC 103574 / TAM6421)</name>
    <dbReference type="NCBI Taxonomy" id="927704"/>
    <lineage>
        <taxon>Bacteria</taxon>
        <taxon>Bacillati</taxon>
        <taxon>Bacillota</taxon>
        <taxon>Negativicutes</taxon>
        <taxon>Selenomonadales</taxon>
        <taxon>Selenomonadaceae</taxon>
        <taxon>Selenomonas</taxon>
    </lineage>
</organism>
<keyword evidence="3" id="KW-0472">Membrane</keyword>
<dbReference type="GO" id="GO:0009245">
    <property type="term" value="P:lipid A biosynthetic process"/>
    <property type="evidence" value="ECO:0007669"/>
    <property type="project" value="TreeGrafter"/>
</dbReference>
<feature type="transmembrane region" description="Helical" evidence="3">
    <location>
        <begin position="38"/>
        <end position="57"/>
    </location>
</feature>
<dbReference type="PANTHER" id="PTHR31302">
    <property type="entry name" value="TRANSMEMBRANE PROTEIN WITH METALLOPHOSPHOESTERASE DOMAIN-RELATED"/>
    <property type="match status" value="1"/>
</dbReference>
<evidence type="ECO:0000313" key="6">
    <source>
        <dbReference type="Proteomes" id="UP000007887"/>
    </source>
</evidence>
<keyword evidence="3" id="KW-0812">Transmembrane</keyword>
<dbReference type="GO" id="GO:0008758">
    <property type="term" value="F:UDP-2,3-diacylglucosamine hydrolase activity"/>
    <property type="evidence" value="ECO:0007669"/>
    <property type="project" value="TreeGrafter"/>
</dbReference>
<keyword evidence="2" id="KW-0378">Hydrolase</keyword>
<dbReference type="AlphaFoldDB" id="I0GUA3"/>
<dbReference type="Proteomes" id="UP000007887">
    <property type="component" value="Chromosome"/>
</dbReference>
<dbReference type="Pfam" id="PF00149">
    <property type="entry name" value="Metallophos"/>
    <property type="match status" value="1"/>
</dbReference>
<feature type="domain" description="Calcineurin-like phosphoesterase" evidence="4">
    <location>
        <begin position="80"/>
        <end position="250"/>
    </location>
</feature>
<reference evidence="5 6" key="1">
    <citation type="submission" date="2011-10" db="EMBL/GenBank/DDBJ databases">
        <title>Whole genome sequence of Selenomonas ruminantium subsp. lactilytica TAM6421.</title>
        <authorList>
            <person name="Oguchi A."/>
            <person name="Ankai A."/>
            <person name="Kaneko J."/>
            <person name="Yamada-Narita S."/>
            <person name="Fukui S."/>
            <person name="Takahashi M."/>
            <person name="Onodera T."/>
            <person name="Kojima S."/>
            <person name="Fushimi T."/>
            <person name="Abe N."/>
            <person name="Kamio Y."/>
            <person name="Yamazaki S."/>
            <person name="Fujita N."/>
        </authorList>
    </citation>
    <scope>NUCLEOTIDE SEQUENCE [LARGE SCALE GENOMIC DNA]</scope>
    <source>
        <strain evidence="6">NBRC 103574 / TAM6421</strain>
    </source>
</reference>
<dbReference type="HOGENOM" id="CLU_025443_5_3_9"/>
<dbReference type="InterPro" id="IPR029052">
    <property type="entry name" value="Metallo-depent_PP-like"/>
</dbReference>
<keyword evidence="1" id="KW-0479">Metal-binding</keyword>
<evidence type="ECO:0000256" key="1">
    <source>
        <dbReference type="ARBA" id="ARBA00022723"/>
    </source>
</evidence>
<evidence type="ECO:0000256" key="2">
    <source>
        <dbReference type="ARBA" id="ARBA00022801"/>
    </source>
</evidence>
<dbReference type="GO" id="GO:0046872">
    <property type="term" value="F:metal ion binding"/>
    <property type="evidence" value="ECO:0007669"/>
    <property type="project" value="UniProtKB-KW"/>
</dbReference>
<name>I0GUA3_SELRL</name>
<gene>
    <name evidence="5" type="ordered locus">SELR_26320</name>
</gene>
<sequence>MFWMSVFIVLFAVLILLPAGLTFFVYRRIPVDQSRRRFLKGAALYPAALVGGSAYGYGYERKLQVKRYYDITLPAGAGLSVAQISDVHLGKFFLLEDFRNLLRLVAADEPDILVVTGDLFDDVAMNPEAVKILDEAVDYFPKGIYFCIGNHEQYRNWGRTAKLLKNTRVHMLIGRAEKVTGTDLWLAGAEFPWARDDESFMQEKADLMQKAIKNIPAEELKQTILLAHHPEFIDNGAEAGIPLTLTGHSHGTQFGIFGLPLLPVYKYNRGMVKIGDSVGYVHCGNGSWLPMRIGCPPEIAYFRLKG</sequence>
<keyword evidence="3" id="KW-1133">Transmembrane helix</keyword>
<accession>I0GUA3</accession>
<protein>
    <submittedName>
        <fullName evidence="5">Putative metallophosphoesterase</fullName>
    </submittedName>
</protein>
<dbReference type="SUPFAM" id="SSF56300">
    <property type="entry name" value="Metallo-dependent phosphatases"/>
    <property type="match status" value="1"/>
</dbReference>
<proteinExistence type="predicted"/>
<dbReference type="OrthoDB" id="9780884at2"/>
<dbReference type="InterPro" id="IPR051158">
    <property type="entry name" value="Metallophosphoesterase_sf"/>
</dbReference>
<dbReference type="PATRIC" id="fig|927704.6.peg.2718"/>
<dbReference type="EMBL" id="AP012292">
    <property type="protein sequence ID" value="BAL84340.1"/>
    <property type="molecule type" value="Genomic_DNA"/>
</dbReference>
<dbReference type="InterPro" id="IPR019546">
    <property type="entry name" value="TAT_signal_bac_arc"/>
</dbReference>
<dbReference type="GO" id="GO:0016020">
    <property type="term" value="C:membrane"/>
    <property type="evidence" value="ECO:0007669"/>
    <property type="project" value="GOC"/>
</dbReference>
<evidence type="ECO:0000256" key="3">
    <source>
        <dbReference type="SAM" id="Phobius"/>
    </source>
</evidence>
<evidence type="ECO:0000313" key="5">
    <source>
        <dbReference type="EMBL" id="BAL84340.1"/>
    </source>
</evidence>
<dbReference type="InterPro" id="IPR004843">
    <property type="entry name" value="Calcineurin-like_PHP"/>
</dbReference>
<dbReference type="eggNOG" id="COG1408">
    <property type="taxonomic scope" value="Bacteria"/>
</dbReference>
<dbReference type="PANTHER" id="PTHR31302:SF31">
    <property type="entry name" value="PHOSPHODIESTERASE YAEI"/>
    <property type="match status" value="1"/>
</dbReference>
<feature type="transmembrane region" description="Helical" evidence="3">
    <location>
        <begin position="6"/>
        <end position="26"/>
    </location>
</feature>
<dbReference type="Gene3D" id="3.60.21.10">
    <property type="match status" value="1"/>
</dbReference>
<evidence type="ECO:0000259" key="4">
    <source>
        <dbReference type="Pfam" id="PF00149"/>
    </source>
</evidence>